<reference evidence="12" key="1">
    <citation type="journal article" date="2014" name="Int. J. Syst. Evol. Microbiol.">
        <title>Complete genome sequence of Corynebacterium casei LMG S-19264T (=DSM 44701T), isolated from a smear-ripened cheese.</title>
        <authorList>
            <consortium name="US DOE Joint Genome Institute (JGI-PGF)"/>
            <person name="Walter F."/>
            <person name="Albersmeier A."/>
            <person name="Kalinowski J."/>
            <person name="Ruckert C."/>
        </authorList>
    </citation>
    <scope>NUCLEOTIDE SEQUENCE</scope>
    <source>
        <strain evidence="12">VKM B-2748</strain>
    </source>
</reference>
<keyword evidence="10 11" id="KW-0368">Histidine biosynthesis</keyword>
<dbReference type="InterPro" id="IPR008179">
    <property type="entry name" value="HisE"/>
</dbReference>
<evidence type="ECO:0000256" key="10">
    <source>
        <dbReference type="ARBA" id="ARBA00023102"/>
    </source>
</evidence>
<dbReference type="GO" id="GO:0005524">
    <property type="term" value="F:ATP binding"/>
    <property type="evidence" value="ECO:0007669"/>
    <property type="project" value="UniProtKB-KW"/>
</dbReference>
<comment type="catalytic activity">
    <reaction evidence="1 11">
        <text>1-(5-phospho-beta-D-ribosyl)-ATP + H2O = 1-(5-phospho-beta-D-ribosyl)-5'-AMP + diphosphate + H(+)</text>
        <dbReference type="Rhea" id="RHEA:22828"/>
        <dbReference type="ChEBI" id="CHEBI:15377"/>
        <dbReference type="ChEBI" id="CHEBI:15378"/>
        <dbReference type="ChEBI" id="CHEBI:33019"/>
        <dbReference type="ChEBI" id="CHEBI:59457"/>
        <dbReference type="ChEBI" id="CHEBI:73183"/>
        <dbReference type="EC" id="3.6.1.31"/>
    </reaction>
</comment>
<dbReference type="NCBIfam" id="TIGR03188">
    <property type="entry name" value="histidine_hisI"/>
    <property type="match status" value="1"/>
</dbReference>
<dbReference type="InterPro" id="IPR021130">
    <property type="entry name" value="PRib-ATP_PPHydrolase-like"/>
</dbReference>
<evidence type="ECO:0000256" key="6">
    <source>
        <dbReference type="ARBA" id="ARBA00022605"/>
    </source>
</evidence>
<dbReference type="GO" id="GO:0000105">
    <property type="term" value="P:L-histidine biosynthetic process"/>
    <property type="evidence" value="ECO:0007669"/>
    <property type="project" value="UniProtKB-UniRule"/>
</dbReference>
<keyword evidence="9 11" id="KW-0067">ATP-binding</keyword>
<comment type="pathway">
    <text evidence="3 11">Amino-acid biosynthesis; L-histidine biosynthesis; L-histidine from 5-phospho-alpha-D-ribose 1-diphosphate: step 2/9.</text>
</comment>
<dbReference type="NCBIfam" id="NF001613">
    <property type="entry name" value="PRK00400.1-5"/>
    <property type="match status" value="1"/>
</dbReference>
<dbReference type="SUPFAM" id="SSF101386">
    <property type="entry name" value="all-alpha NTP pyrophosphatases"/>
    <property type="match status" value="1"/>
</dbReference>
<dbReference type="EC" id="3.6.1.31" evidence="11"/>
<dbReference type="AlphaFoldDB" id="A0A9W6JNB3"/>
<accession>A0A9W6JNB3</accession>
<dbReference type="RefSeq" id="WP_271199986.1">
    <property type="nucleotide sequence ID" value="NZ_BSFL01000001.1"/>
</dbReference>
<keyword evidence="8 11" id="KW-0378">Hydrolase</keyword>
<evidence type="ECO:0000256" key="8">
    <source>
        <dbReference type="ARBA" id="ARBA00022801"/>
    </source>
</evidence>
<gene>
    <name evidence="11 12" type="primary">hisE</name>
    <name evidence="12" type="ORF">GCM10008174_12770</name>
</gene>
<dbReference type="EMBL" id="BSFL01000001">
    <property type="protein sequence ID" value="GLK79536.1"/>
    <property type="molecule type" value="Genomic_DNA"/>
</dbReference>
<evidence type="ECO:0000256" key="5">
    <source>
        <dbReference type="ARBA" id="ARBA00022490"/>
    </source>
</evidence>
<keyword evidence="7 11" id="KW-0547">Nucleotide-binding</keyword>
<proteinExistence type="inferred from homology"/>
<evidence type="ECO:0000256" key="3">
    <source>
        <dbReference type="ARBA" id="ARBA00005204"/>
    </source>
</evidence>
<dbReference type="Pfam" id="PF01503">
    <property type="entry name" value="PRA-PH"/>
    <property type="match status" value="1"/>
</dbReference>
<sequence>MTTPFTLNDLAAIVESRAAADAGSSYTRSLIEAGPARVAKKLGEEGVEAALAVACGAKVELVSEAADVLYHLMVALKVRDVSIAEVMAELERRTAQSGLAEKAARKS</sequence>
<keyword evidence="5 11" id="KW-0963">Cytoplasm</keyword>
<keyword evidence="6 11" id="KW-0028">Amino-acid biosynthesis</keyword>
<comment type="caution">
    <text evidence="12">The sequence shown here is derived from an EMBL/GenBank/DDBJ whole genome shotgun (WGS) entry which is preliminary data.</text>
</comment>
<organism evidence="12 13">
    <name type="scientific">Methylopila turkensis</name>
    <dbReference type="NCBI Taxonomy" id="1437816"/>
    <lineage>
        <taxon>Bacteria</taxon>
        <taxon>Pseudomonadati</taxon>
        <taxon>Pseudomonadota</taxon>
        <taxon>Alphaproteobacteria</taxon>
        <taxon>Hyphomicrobiales</taxon>
        <taxon>Methylopilaceae</taxon>
        <taxon>Methylopila</taxon>
    </lineage>
</organism>
<evidence type="ECO:0000256" key="1">
    <source>
        <dbReference type="ARBA" id="ARBA00001460"/>
    </source>
</evidence>
<name>A0A9W6JNB3_9HYPH</name>
<evidence type="ECO:0000313" key="13">
    <source>
        <dbReference type="Proteomes" id="UP001143309"/>
    </source>
</evidence>
<dbReference type="HAMAP" id="MF_01020">
    <property type="entry name" value="HisE"/>
    <property type="match status" value="1"/>
</dbReference>
<dbReference type="Proteomes" id="UP001143309">
    <property type="component" value="Unassembled WGS sequence"/>
</dbReference>
<evidence type="ECO:0000256" key="11">
    <source>
        <dbReference type="HAMAP-Rule" id="MF_01020"/>
    </source>
</evidence>
<dbReference type="GO" id="GO:0005737">
    <property type="term" value="C:cytoplasm"/>
    <property type="evidence" value="ECO:0007669"/>
    <property type="project" value="UniProtKB-SubCell"/>
</dbReference>
<comment type="subcellular location">
    <subcellularLocation>
        <location evidence="2 11">Cytoplasm</location>
    </subcellularLocation>
</comment>
<keyword evidence="13" id="KW-1185">Reference proteome</keyword>
<dbReference type="GO" id="GO:0004636">
    <property type="term" value="F:phosphoribosyl-ATP diphosphatase activity"/>
    <property type="evidence" value="ECO:0007669"/>
    <property type="project" value="UniProtKB-UniRule"/>
</dbReference>
<protein>
    <recommendedName>
        <fullName evidence="11">Phosphoribosyl-ATP pyrophosphatase</fullName>
        <shortName evidence="11">PRA-PH</shortName>
        <ecNumber evidence="11">3.6.1.31</ecNumber>
    </recommendedName>
</protein>
<evidence type="ECO:0000256" key="4">
    <source>
        <dbReference type="ARBA" id="ARBA00009392"/>
    </source>
</evidence>
<dbReference type="CDD" id="cd11534">
    <property type="entry name" value="NTP-PPase_HisIE_like"/>
    <property type="match status" value="1"/>
</dbReference>
<dbReference type="Gene3D" id="1.10.287.1080">
    <property type="entry name" value="MazG-like"/>
    <property type="match status" value="1"/>
</dbReference>
<reference evidence="12" key="2">
    <citation type="submission" date="2023-01" db="EMBL/GenBank/DDBJ databases">
        <authorList>
            <person name="Sun Q."/>
            <person name="Evtushenko L."/>
        </authorList>
    </citation>
    <scope>NUCLEOTIDE SEQUENCE</scope>
    <source>
        <strain evidence="12">VKM B-2748</strain>
    </source>
</reference>
<evidence type="ECO:0000256" key="7">
    <source>
        <dbReference type="ARBA" id="ARBA00022741"/>
    </source>
</evidence>
<evidence type="ECO:0000256" key="2">
    <source>
        <dbReference type="ARBA" id="ARBA00004496"/>
    </source>
</evidence>
<evidence type="ECO:0000313" key="12">
    <source>
        <dbReference type="EMBL" id="GLK79536.1"/>
    </source>
</evidence>
<dbReference type="PANTHER" id="PTHR42945">
    <property type="entry name" value="HISTIDINE BIOSYNTHESIS BIFUNCTIONAL PROTEIN"/>
    <property type="match status" value="1"/>
</dbReference>
<evidence type="ECO:0000256" key="9">
    <source>
        <dbReference type="ARBA" id="ARBA00022840"/>
    </source>
</evidence>
<comment type="similarity">
    <text evidence="4 11">Belongs to the PRA-PH family.</text>
</comment>
<dbReference type="PANTHER" id="PTHR42945:SF9">
    <property type="entry name" value="HISTIDINE BIOSYNTHESIS BIFUNCTIONAL PROTEIN HISIE"/>
    <property type="match status" value="1"/>
</dbReference>